<dbReference type="EMBL" id="PYJM01000016">
    <property type="protein sequence ID" value="PUA41328.1"/>
    <property type="molecule type" value="Genomic_DNA"/>
</dbReference>
<organism evidence="1 2">
    <name type="scientific">Pseudomonas protegens</name>
    <dbReference type="NCBI Taxonomy" id="380021"/>
    <lineage>
        <taxon>Bacteria</taxon>
        <taxon>Pseudomonadati</taxon>
        <taxon>Pseudomonadota</taxon>
        <taxon>Gammaproteobacteria</taxon>
        <taxon>Pseudomonadales</taxon>
        <taxon>Pseudomonadaceae</taxon>
        <taxon>Pseudomonas</taxon>
    </lineage>
</organism>
<evidence type="ECO:0000313" key="2">
    <source>
        <dbReference type="Proteomes" id="UP000244178"/>
    </source>
</evidence>
<protein>
    <recommendedName>
        <fullName evidence="3">Transposase</fullName>
    </recommendedName>
</protein>
<dbReference type="InterPro" id="IPR010921">
    <property type="entry name" value="Trp_repressor/repl_initiator"/>
</dbReference>
<dbReference type="GO" id="GO:0043565">
    <property type="term" value="F:sequence-specific DNA binding"/>
    <property type="evidence" value="ECO:0007669"/>
    <property type="project" value="InterPro"/>
</dbReference>
<accession>A0A2T6GB04</accession>
<sequence length="160" mass="17847">MYCSVCERKVTVRPAPSPTPLQIGQDSGHHFLVDTLLEAVAPARRPGRRPNFPLAFKRKVVEATLQPGTSVSLIAREHNLNTNLVFRWRQQYQEGLFGPVNQSATLLPVQVIEMPTDLPYAQPPSACHPEIVVEVEKAKLRITGAPDPQTLQLIVQQLLR</sequence>
<comment type="caution">
    <text evidence="1">The sequence shown here is derived from an EMBL/GenBank/DDBJ whole genome shotgun (WGS) entry which is preliminary data.</text>
</comment>
<evidence type="ECO:0000313" key="1">
    <source>
        <dbReference type="EMBL" id="PUA41328.1"/>
    </source>
</evidence>
<reference evidence="1 2" key="1">
    <citation type="submission" date="2018-03" db="EMBL/GenBank/DDBJ databases">
        <title>Draft genome sequence of the plant growth promoting rhizobacterium Pseudomonas protegens strain BNJ-SS-45 isolated from wheat (Triticum aestivum) rhizosphere.</title>
        <authorList>
            <person name="Bajpai A."/>
            <person name="Shende K."/>
            <person name="Meena N."/>
            <person name="Upadhyayula S.R."/>
            <person name="Suravajhala P."/>
            <person name="Medicherla K.M."/>
            <person name="Johri B.N."/>
        </authorList>
    </citation>
    <scope>NUCLEOTIDE SEQUENCE [LARGE SCALE GENOMIC DNA]</scope>
    <source>
        <strain evidence="1 2">BNJ-SS-45</strain>
    </source>
</reference>
<dbReference type="GO" id="GO:0006313">
    <property type="term" value="P:DNA transposition"/>
    <property type="evidence" value="ECO:0007669"/>
    <property type="project" value="InterPro"/>
</dbReference>
<evidence type="ECO:0008006" key="3">
    <source>
        <dbReference type="Google" id="ProtNLM"/>
    </source>
</evidence>
<dbReference type="Pfam" id="PF01527">
    <property type="entry name" value="HTH_Tnp_1"/>
    <property type="match status" value="1"/>
</dbReference>
<dbReference type="SUPFAM" id="SSF48295">
    <property type="entry name" value="TrpR-like"/>
    <property type="match status" value="1"/>
</dbReference>
<dbReference type="InterPro" id="IPR002514">
    <property type="entry name" value="Transposase_8"/>
</dbReference>
<dbReference type="NCBIfam" id="NF047595">
    <property type="entry name" value="IS66_ISRel24_TnpA"/>
    <property type="match status" value="1"/>
</dbReference>
<dbReference type="GO" id="GO:0004803">
    <property type="term" value="F:transposase activity"/>
    <property type="evidence" value="ECO:0007669"/>
    <property type="project" value="InterPro"/>
</dbReference>
<name>A0A2T6GB04_9PSED</name>
<proteinExistence type="predicted"/>
<dbReference type="Proteomes" id="UP000244178">
    <property type="component" value="Unassembled WGS sequence"/>
</dbReference>
<gene>
    <name evidence="1" type="ORF">C5U62_32660</name>
</gene>
<dbReference type="AlphaFoldDB" id="A0A2T6GB04"/>